<gene>
    <name evidence="2" type="ORF">EL26_17080</name>
</gene>
<dbReference type="OrthoDB" id="2382032at2"/>
<keyword evidence="1" id="KW-0812">Transmembrane</keyword>
<accession>A0A074M857</accession>
<feature type="transmembrane region" description="Helical" evidence="1">
    <location>
        <begin position="67"/>
        <end position="84"/>
    </location>
</feature>
<proteinExistence type="predicted"/>
<dbReference type="EMBL" id="JMIR01000027">
    <property type="protein sequence ID" value="KEO82137.1"/>
    <property type="molecule type" value="Genomic_DNA"/>
</dbReference>
<organism evidence="2 3">
    <name type="scientific">Tumebacillus flagellatus</name>
    <dbReference type="NCBI Taxonomy" id="1157490"/>
    <lineage>
        <taxon>Bacteria</taxon>
        <taxon>Bacillati</taxon>
        <taxon>Bacillota</taxon>
        <taxon>Bacilli</taxon>
        <taxon>Bacillales</taxon>
        <taxon>Alicyclobacillaceae</taxon>
        <taxon>Tumebacillus</taxon>
    </lineage>
</organism>
<name>A0A074M857_9BACL</name>
<feature type="transmembrane region" description="Helical" evidence="1">
    <location>
        <begin position="6"/>
        <end position="27"/>
    </location>
</feature>
<dbReference type="Proteomes" id="UP000027931">
    <property type="component" value="Unassembled WGS sequence"/>
</dbReference>
<keyword evidence="3" id="KW-1185">Reference proteome</keyword>
<reference evidence="2 3" key="1">
    <citation type="journal article" date="2013" name="Int. J. Syst. Evol. Microbiol.">
        <title>Tumebacillus flagellatus sp. nov., an alpha-amylase/pullulanase-producing bacterium isolated from cassava wastewater.</title>
        <authorList>
            <person name="Wang Q."/>
            <person name="Xie N."/>
            <person name="Qin Y."/>
            <person name="Shen N."/>
            <person name="Zhu J."/>
            <person name="Mi H."/>
            <person name="Huang R."/>
        </authorList>
    </citation>
    <scope>NUCLEOTIDE SEQUENCE [LARGE SCALE GENOMIC DNA]</scope>
    <source>
        <strain evidence="2 3">GST4</strain>
    </source>
</reference>
<evidence type="ECO:0000313" key="3">
    <source>
        <dbReference type="Proteomes" id="UP000027931"/>
    </source>
</evidence>
<evidence type="ECO:0000313" key="2">
    <source>
        <dbReference type="EMBL" id="KEO82137.1"/>
    </source>
</evidence>
<keyword evidence="1" id="KW-1133">Transmembrane helix</keyword>
<protein>
    <submittedName>
        <fullName evidence="2">Uncharacterized protein</fullName>
    </submittedName>
</protein>
<keyword evidence="1" id="KW-0472">Membrane</keyword>
<feature type="transmembrane region" description="Helical" evidence="1">
    <location>
        <begin position="39"/>
        <end position="61"/>
    </location>
</feature>
<comment type="caution">
    <text evidence="2">The sequence shown here is derived from an EMBL/GenBank/DDBJ whole genome shotgun (WGS) entry which is preliminary data.</text>
</comment>
<dbReference type="RefSeq" id="WP_038091178.1">
    <property type="nucleotide sequence ID" value="NZ_JMIR01000027.1"/>
</dbReference>
<sequence length="92" mass="10438">MSMILFNGLMIGVFVFAALMVLVKFAFYKRQEEGMRSAYFWGGILFLALAVTDITSSVVYRTELHEVQTLLFLSFAGLAMFRFTRMKTTSAS</sequence>
<dbReference type="AlphaFoldDB" id="A0A074M857"/>
<evidence type="ECO:0000256" key="1">
    <source>
        <dbReference type="SAM" id="Phobius"/>
    </source>
</evidence>